<comment type="caution">
    <text evidence="1">The sequence shown here is derived from an EMBL/GenBank/DDBJ whole genome shotgun (WGS) entry which is preliminary data.</text>
</comment>
<evidence type="ECO:0000313" key="2">
    <source>
        <dbReference type="Proteomes" id="UP001154322"/>
    </source>
</evidence>
<name>A0ABM9G467_9BACL</name>
<organism evidence="1 2">
    <name type="scientific">Paenibacillus melissococcoides</name>
    <dbReference type="NCBI Taxonomy" id="2912268"/>
    <lineage>
        <taxon>Bacteria</taxon>
        <taxon>Bacillati</taxon>
        <taxon>Bacillota</taxon>
        <taxon>Bacilli</taxon>
        <taxon>Bacillales</taxon>
        <taxon>Paenibacillaceae</taxon>
        <taxon>Paenibacillus</taxon>
    </lineage>
</organism>
<dbReference type="Proteomes" id="UP001154322">
    <property type="component" value="Unassembled WGS sequence"/>
</dbReference>
<evidence type="ECO:0000313" key="1">
    <source>
        <dbReference type="EMBL" id="CAH8246496.1"/>
    </source>
</evidence>
<dbReference type="EMBL" id="CALYLO010000005">
    <property type="protein sequence ID" value="CAH8246496.1"/>
    <property type="molecule type" value="Genomic_DNA"/>
</dbReference>
<protein>
    <submittedName>
        <fullName evidence="1">Uncharacterized protein</fullName>
    </submittedName>
</protein>
<proteinExistence type="predicted"/>
<reference evidence="1" key="1">
    <citation type="submission" date="2022-06" db="EMBL/GenBank/DDBJ databases">
        <authorList>
            <person name="Dietemann V."/>
            <person name="Ory F."/>
            <person name="Dainat B."/>
            <person name="Oberhansli S."/>
        </authorList>
    </citation>
    <scope>NUCLEOTIDE SEQUENCE</scope>
    <source>
        <strain evidence="1">Ena-SAMPLE-TAB-26-04-2022-14:26:32:270-5432</strain>
    </source>
</reference>
<keyword evidence="2" id="KW-1185">Reference proteome</keyword>
<gene>
    <name evidence="1" type="ORF">WJ0W_003731</name>
</gene>
<sequence>MTYNWVQLAEKGDGEEHWKRREWSRSRGGCLERSGLPVTISIERRFPGHRLVGGK</sequence>
<accession>A0ABM9G467</accession>
<dbReference type="RefSeq" id="WP_249725034.1">
    <property type="nucleotide sequence ID" value="NZ_AP031286.1"/>
</dbReference>